<dbReference type="STRING" id="927665.HMPREF1535_01719"/>
<dbReference type="PATRIC" id="fig|927665.4.peg.1759"/>
<reference evidence="1 2" key="1">
    <citation type="submission" date="2013-04" db="EMBL/GenBank/DDBJ databases">
        <title>The Genome Sequence of Parabacteroides goldsteinii DSM 19448.</title>
        <authorList>
            <consortium name="The Broad Institute Genomics Platform"/>
            <person name="Earl A."/>
            <person name="Ward D."/>
            <person name="Feldgarden M."/>
            <person name="Gevers D."/>
            <person name="Martens E."/>
            <person name="Sakamoto M."/>
            <person name="Benno Y."/>
            <person name="Song Y."/>
            <person name="Liu C."/>
            <person name="Lee J."/>
            <person name="Bolanos M."/>
            <person name="Vaisanen M.L."/>
            <person name="Finegold S.M."/>
            <person name="Walker B."/>
            <person name="Young S."/>
            <person name="Zeng Q."/>
            <person name="Gargeya S."/>
            <person name="Fitzgerald M."/>
            <person name="Haas B."/>
            <person name="Abouelleil A."/>
            <person name="Allen A.W."/>
            <person name="Alvarado L."/>
            <person name="Arachchi H.M."/>
            <person name="Berlin A.M."/>
            <person name="Chapman S.B."/>
            <person name="Gainer-Dewar J."/>
            <person name="Goldberg J."/>
            <person name="Griggs A."/>
            <person name="Gujja S."/>
            <person name="Hansen M."/>
            <person name="Howarth C."/>
            <person name="Imamovic A."/>
            <person name="Ireland A."/>
            <person name="Larimer J."/>
            <person name="McCowan C."/>
            <person name="Murphy C."/>
            <person name="Pearson M."/>
            <person name="Poon T.W."/>
            <person name="Priest M."/>
            <person name="Roberts A."/>
            <person name="Saif S."/>
            <person name="Shea T."/>
            <person name="Sisk P."/>
            <person name="Sykes S."/>
            <person name="Wortman J."/>
            <person name="Nusbaum C."/>
            <person name="Birren B."/>
        </authorList>
    </citation>
    <scope>NUCLEOTIDE SEQUENCE [LARGE SCALE GENOMIC DNA]</scope>
    <source>
        <strain evidence="1 2">DSM 19448</strain>
    </source>
</reference>
<dbReference type="AlphaFoldDB" id="A0A0F5JI02"/>
<name>A0A0F5JI02_9BACT</name>
<protein>
    <recommendedName>
        <fullName evidence="3">Glycoside hydrolase xylanase family protein</fullName>
    </recommendedName>
</protein>
<dbReference type="HOGENOM" id="CLU_1977101_0_0_10"/>
<evidence type="ECO:0008006" key="3">
    <source>
        <dbReference type="Google" id="ProtNLM"/>
    </source>
</evidence>
<evidence type="ECO:0000313" key="1">
    <source>
        <dbReference type="EMBL" id="KKB57067.1"/>
    </source>
</evidence>
<organism evidence="1 2">
    <name type="scientific">Parabacteroides goldsteinii DSM 19448 = WAL 12034</name>
    <dbReference type="NCBI Taxonomy" id="927665"/>
    <lineage>
        <taxon>Bacteria</taxon>
        <taxon>Pseudomonadati</taxon>
        <taxon>Bacteroidota</taxon>
        <taxon>Bacteroidia</taxon>
        <taxon>Bacteroidales</taxon>
        <taxon>Tannerellaceae</taxon>
        <taxon>Parabacteroides</taxon>
    </lineage>
</organism>
<dbReference type="Proteomes" id="UP000033047">
    <property type="component" value="Unassembled WGS sequence"/>
</dbReference>
<dbReference type="Gene3D" id="2.60.40.2340">
    <property type="match status" value="1"/>
</dbReference>
<comment type="caution">
    <text evidence="1">The sequence shown here is derived from an EMBL/GenBank/DDBJ whole genome shotgun (WGS) entry which is preliminary data.</text>
</comment>
<dbReference type="GeneID" id="69982979"/>
<dbReference type="RefSeq" id="WP_010801201.1">
    <property type="nucleotide sequence ID" value="NZ_KQ033912.1"/>
</dbReference>
<gene>
    <name evidence="1" type="ORF">HMPREF1535_01719</name>
</gene>
<proteinExistence type="predicted"/>
<evidence type="ECO:0000313" key="2">
    <source>
        <dbReference type="Proteomes" id="UP000033047"/>
    </source>
</evidence>
<accession>A0A0F5JI02</accession>
<dbReference type="PROSITE" id="PS51257">
    <property type="entry name" value="PROKAR_LIPOPROTEIN"/>
    <property type="match status" value="1"/>
</dbReference>
<sequence length="122" mass="13228">MNKLKYIIAIITCFVLSACEKTEIPDAPNFDKTEILLVNAYDRNKGNIISENPIIDTEKGTVTISVKTGTDLSSIFLTCGLSSGANISPALDGYSDWSSKTKTFTVTSASGTRSQQWTIILN</sequence>
<dbReference type="EMBL" id="AQHV01000010">
    <property type="protein sequence ID" value="KKB57067.1"/>
    <property type="molecule type" value="Genomic_DNA"/>
</dbReference>